<accession>A0AAE9XJR2</accession>
<reference evidence="2" key="1">
    <citation type="submission" date="2023-01" db="EMBL/GenBank/DDBJ databases">
        <title>Oxazolidinone resistance genes in florfenicol resistant enterococci from beef cattle and veal calves at slaughter.</title>
        <authorList>
            <person name="Biggel M."/>
        </authorList>
    </citation>
    <scope>NUCLEOTIDE SEQUENCE</scope>
    <source>
        <strain evidence="2">K204-1</strain>
    </source>
</reference>
<organism evidence="2 3">
    <name type="scientific">Vagococcus lutrae</name>
    <dbReference type="NCBI Taxonomy" id="81947"/>
    <lineage>
        <taxon>Bacteria</taxon>
        <taxon>Bacillati</taxon>
        <taxon>Bacillota</taxon>
        <taxon>Bacilli</taxon>
        <taxon>Lactobacillales</taxon>
        <taxon>Enterococcaceae</taxon>
        <taxon>Vagococcus</taxon>
    </lineage>
</organism>
<keyword evidence="1" id="KW-0175">Coiled coil</keyword>
<name>A0AAE9XJR2_9ENTE</name>
<evidence type="ECO:0000313" key="2">
    <source>
        <dbReference type="EMBL" id="WCG21895.1"/>
    </source>
</evidence>
<evidence type="ECO:0000313" key="3">
    <source>
        <dbReference type="Proteomes" id="UP001179600"/>
    </source>
</evidence>
<sequence length="144" mass="16787">MNRLKELKEAREAAKKTIKTIDNAINTLANAQSWGVWDMLGGEFITSWVKRRKIKEANEDILKLNKSMKHLNKELEDINMLLPNRISQTFSDTVLDLWLDNVFTDIRVQGEIKQTLEKLRQLKKTIQNLIANIEVEIKEIETPK</sequence>
<proteinExistence type="predicted"/>
<dbReference type="AlphaFoldDB" id="A0AAE9XJR2"/>
<feature type="coiled-coil region" evidence="1">
    <location>
        <begin position="112"/>
        <end position="139"/>
    </location>
</feature>
<gene>
    <name evidence="2" type="ORF">PML95_05660</name>
</gene>
<dbReference type="RefSeq" id="WP_168413788.1">
    <property type="nucleotide sequence ID" value="NZ_CP097072.1"/>
</dbReference>
<protein>
    <submittedName>
        <fullName evidence="2">Uncharacterized protein</fullName>
    </submittedName>
</protein>
<evidence type="ECO:0000256" key="1">
    <source>
        <dbReference type="SAM" id="Coils"/>
    </source>
</evidence>
<feature type="coiled-coil region" evidence="1">
    <location>
        <begin position="54"/>
        <end position="81"/>
    </location>
</feature>
<dbReference type="EMBL" id="CP116507">
    <property type="protein sequence ID" value="WCG21895.1"/>
    <property type="molecule type" value="Genomic_DNA"/>
</dbReference>
<dbReference type="Proteomes" id="UP001179600">
    <property type="component" value="Chromosome"/>
</dbReference>